<gene>
    <name evidence="6" type="primary">LOC101861908</name>
</gene>
<feature type="region of interest" description="Disordered" evidence="4">
    <location>
        <begin position="296"/>
        <end position="320"/>
    </location>
</feature>
<accession>A0ABM0K0V4</accession>
<feature type="region of interest" description="Disordered" evidence="4">
    <location>
        <begin position="413"/>
        <end position="480"/>
    </location>
</feature>
<protein>
    <submittedName>
        <fullName evidence="6">SH3 domain-binding protein 5</fullName>
    </submittedName>
</protein>
<dbReference type="RefSeq" id="XP_005106123.2">
    <property type="nucleotide sequence ID" value="XM_005106066.2"/>
</dbReference>
<reference evidence="6" key="1">
    <citation type="submission" date="2025-08" db="UniProtKB">
        <authorList>
            <consortium name="RefSeq"/>
        </authorList>
    </citation>
    <scope>IDENTIFICATION</scope>
</reference>
<dbReference type="PANTHER" id="PTHR19423:SF1">
    <property type="entry name" value="SH3 DOMAIN-BINDING PROTEIN 5"/>
    <property type="match status" value="1"/>
</dbReference>
<feature type="coiled-coil region" evidence="3">
    <location>
        <begin position="52"/>
        <end position="79"/>
    </location>
</feature>
<evidence type="ECO:0000256" key="2">
    <source>
        <dbReference type="ARBA" id="ARBA00023054"/>
    </source>
</evidence>
<evidence type="ECO:0000256" key="1">
    <source>
        <dbReference type="ARBA" id="ARBA00007796"/>
    </source>
</evidence>
<name>A0ABM0K0V4_APLCA</name>
<dbReference type="Proteomes" id="UP000694888">
    <property type="component" value="Unplaced"/>
</dbReference>
<dbReference type="Pfam" id="PF05276">
    <property type="entry name" value="SH3BP5"/>
    <property type="match status" value="1"/>
</dbReference>
<sequence>MSAFSNHSVAVMAASAGVSGQSAEHQGSVYNDILASDDDELDPRVKAELESLNQSAADVNCLEKEIDAAREKYQMTFSESFQQLELLKKKSASSIKKARPYFELREAAKKAQQEALQSARKFQAANGVYLAAKETISLAELRLMDDRAVSLSAAWQEMLNHALVRVTEAESEKTKTEKEHLKRAAMFADMELRLHGLEKKQKKSISKARSYFETKKELEIKLQQLKQTLEDLQQAMRSAKRRYSVSLHHLEAISNHIHERRRQKLLLLYPREPGVGAEEEHVISTDLEGRLASMSSACDEPQTPSEVCDSESLCGPDSEGDGDGHWAFEDIQNESVFRARVLSTSLDEEDTSFMDVTRIRAMRKGKLRAHSLPLGIGQGGANITDLSNPSSKHPGRVSSLTVCGSDIKFGEEFGQGVNPDRCNNTPPDGDSLSHEDNLSCGHGEEEVRDIEDVTGEEKKRQALSGEESSGLQREEDQQVVGEITAVPSLCTKDIDTESKGGSEHSVEEIQTNSNLDSVVNHIKYTTEACESSRSDTARKVVEQIAENSTEPCRSTLQSHEKFQDGGEAKAESMGCESVDDDAGPCTSVSNVTATLPPSVV</sequence>
<keyword evidence="5" id="KW-1185">Reference proteome</keyword>
<feature type="compositionally biased region" description="Basic and acidic residues" evidence="4">
    <location>
        <begin position="431"/>
        <end position="445"/>
    </location>
</feature>
<dbReference type="PANTHER" id="PTHR19423">
    <property type="entry name" value="SH3 DOMAIN-BINDING PROTEIN 5"/>
    <property type="match status" value="1"/>
</dbReference>
<feature type="coiled-coil region" evidence="3">
    <location>
        <begin position="208"/>
        <end position="242"/>
    </location>
</feature>
<organism evidence="5 6">
    <name type="scientific">Aplysia californica</name>
    <name type="common">California sea hare</name>
    <dbReference type="NCBI Taxonomy" id="6500"/>
    <lineage>
        <taxon>Eukaryota</taxon>
        <taxon>Metazoa</taxon>
        <taxon>Spiralia</taxon>
        <taxon>Lophotrochozoa</taxon>
        <taxon>Mollusca</taxon>
        <taxon>Gastropoda</taxon>
        <taxon>Heterobranchia</taxon>
        <taxon>Euthyneura</taxon>
        <taxon>Tectipleura</taxon>
        <taxon>Aplysiida</taxon>
        <taxon>Aplysioidea</taxon>
        <taxon>Aplysiidae</taxon>
        <taxon>Aplysia</taxon>
    </lineage>
</organism>
<dbReference type="GeneID" id="101861908"/>
<evidence type="ECO:0000313" key="5">
    <source>
        <dbReference type="Proteomes" id="UP000694888"/>
    </source>
</evidence>
<proteinExistence type="inferred from homology"/>
<evidence type="ECO:0000256" key="3">
    <source>
        <dbReference type="SAM" id="Coils"/>
    </source>
</evidence>
<feature type="compositionally biased region" description="Basic and acidic residues" evidence="4">
    <location>
        <begin position="558"/>
        <end position="570"/>
    </location>
</feature>
<keyword evidence="2 3" id="KW-0175">Coiled coil</keyword>
<dbReference type="InterPro" id="IPR007940">
    <property type="entry name" value="SH3BP5"/>
</dbReference>
<comment type="similarity">
    <text evidence="1">Belongs to the SH3BP5 family.</text>
</comment>
<feature type="compositionally biased region" description="Polar residues" evidence="4">
    <location>
        <begin position="546"/>
        <end position="557"/>
    </location>
</feature>
<feature type="region of interest" description="Disordered" evidence="4">
    <location>
        <begin position="546"/>
        <end position="583"/>
    </location>
</feature>
<evidence type="ECO:0000313" key="6">
    <source>
        <dbReference type="RefSeq" id="XP_005106123.2"/>
    </source>
</evidence>
<evidence type="ECO:0000256" key="4">
    <source>
        <dbReference type="SAM" id="MobiDB-lite"/>
    </source>
</evidence>